<dbReference type="Proteomes" id="UP000198649">
    <property type="component" value="Unassembled WGS sequence"/>
</dbReference>
<dbReference type="AlphaFoldDB" id="A0A1I3LS27"/>
<evidence type="ECO:0000313" key="2">
    <source>
        <dbReference type="EMBL" id="SFI87578.1"/>
    </source>
</evidence>
<sequence length="196" mass="21061">MSWRTAYSLDELLDAINAAAPDRSKAADGSIGDTAHSSRTSDHNPNPAGVVRARDFTHDPAGGFDAHAFAEDIRQLGIAGHPALGPGAYVISRGRIASATYGWDWRDYDGSNPHDHHTHVSVATAAAGYDSNALWGVMQEDTMQDADFDKIRTIAREEAERAVAKAGDIVKIDVGTKAKRSLATVLKEIRNGTRPQ</sequence>
<dbReference type="RefSeq" id="WP_091115437.1">
    <property type="nucleotide sequence ID" value="NZ_BKAF01000017.1"/>
</dbReference>
<accession>A0A1I3LS27</accession>
<evidence type="ECO:0000313" key="3">
    <source>
        <dbReference type="Proteomes" id="UP000198649"/>
    </source>
</evidence>
<evidence type="ECO:0000256" key="1">
    <source>
        <dbReference type="SAM" id="MobiDB-lite"/>
    </source>
</evidence>
<protein>
    <submittedName>
        <fullName evidence="2">Uncharacterized protein</fullName>
    </submittedName>
</protein>
<name>A0A1I3LS27_9ACTN</name>
<proteinExistence type="predicted"/>
<gene>
    <name evidence="2" type="ORF">SAMN05216561_11472</name>
</gene>
<organism evidence="2 3">
    <name type="scientific">Nocardioides psychrotolerans</name>
    <dbReference type="NCBI Taxonomy" id="1005945"/>
    <lineage>
        <taxon>Bacteria</taxon>
        <taxon>Bacillati</taxon>
        <taxon>Actinomycetota</taxon>
        <taxon>Actinomycetes</taxon>
        <taxon>Propionibacteriales</taxon>
        <taxon>Nocardioidaceae</taxon>
        <taxon>Nocardioides</taxon>
    </lineage>
</organism>
<feature type="region of interest" description="Disordered" evidence="1">
    <location>
        <begin position="23"/>
        <end position="50"/>
    </location>
</feature>
<keyword evidence="3" id="KW-1185">Reference proteome</keyword>
<reference evidence="2 3" key="1">
    <citation type="submission" date="2016-10" db="EMBL/GenBank/DDBJ databases">
        <authorList>
            <person name="de Groot N.N."/>
        </authorList>
    </citation>
    <scope>NUCLEOTIDE SEQUENCE [LARGE SCALE GENOMIC DNA]</scope>
    <source>
        <strain evidence="2 3">CGMCC 1.11156</strain>
    </source>
</reference>
<dbReference type="EMBL" id="FOQG01000014">
    <property type="protein sequence ID" value="SFI87578.1"/>
    <property type="molecule type" value="Genomic_DNA"/>
</dbReference>
<dbReference type="STRING" id="1005945.SAMN05216561_11472"/>